<dbReference type="InterPro" id="IPR001001">
    <property type="entry name" value="DNA_polIII_beta"/>
</dbReference>
<dbReference type="CDD" id="cd00140">
    <property type="entry name" value="beta_clamp"/>
    <property type="match status" value="1"/>
</dbReference>
<evidence type="ECO:0000256" key="8">
    <source>
        <dbReference type="ARBA" id="ARBA00023125"/>
    </source>
</evidence>
<dbReference type="PANTHER" id="PTHR30478">
    <property type="entry name" value="DNA POLYMERASE III SUBUNIT BETA"/>
    <property type="match status" value="1"/>
</dbReference>
<dbReference type="GO" id="GO:0008408">
    <property type="term" value="F:3'-5' exonuclease activity"/>
    <property type="evidence" value="ECO:0007669"/>
    <property type="project" value="InterPro"/>
</dbReference>
<dbReference type="SUPFAM" id="SSF55979">
    <property type="entry name" value="DNA clamp"/>
    <property type="match status" value="1"/>
</dbReference>
<dbReference type="AlphaFoldDB" id="A0A2M7XH49"/>
<keyword evidence="3" id="KW-0963">Cytoplasm</keyword>
<dbReference type="InterPro" id="IPR046938">
    <property type="entry name" value="DNA_clamp_sf"/>
</dbReference>
<protein>
    <recommendedName>
        <fullName evidence="9">DNA polymerase III beta sliding clamp C-terminal domain-containing protein</fullName>
    </recommendedName>
</protein>
<dbReference type="GO" id="GO:0009360">
    <property type="term" value="C:DNA polymerase III complex"/>
    <property type="evidence" value="ECO:0007669"/>
    <property type="project" value="InterPro"/>
</dbReference>
<dbReference type="PANTHER" id="PTHR30478:SF0">
    <property type="entry name" value="BETA SLIDING CLAMP"/>
    <property type="match status" value="1"/>
</dbReference>
<evidence type="ECO:0000256" key="3">
    <source>
        <dbReference type="ARBA" id="ARBA00022490"/>
    </source>
</evidence>
<keyword evidence="6" id="KW-0235">DNA replication</keyword>
<proteinExistence type="inferred from homology"/>
<evidence type="ECO:0000256" key="4">
    <source>
        <dbReference type="ARBA" id="ARBA00022679"/>
    </source>
</evidence>
<evidence type="ECO:0000259" key="9">
    <source>
        <dbReference type="Pfam" id="PF02768"/>
    </source>
</evidence>
<keyword evidence="5" id="KW-0548">Nucleotidyltransferase</keyword>
<evidence type="ECO:0000313" key="10">
    <source>
        <dbReference type="EMBL" id="PJA47182.1"/>
    </source>
</evidence>
<dbReference type="EMBL" id="PFWS01000043">
    <property type="protein sequence ID" value="PJA47182.1"/>
    <property type="molecule type" value="Genomic_DNA"/>
</dbReference>
<comment type="subcellular location">
    <subcellularLocation>
        <location evidence="1">Cytoplasm</location>
    </subcellularLocation>
</comment>
<keyword evidence="8" id="KW-0238">DNA-binding</keyword>
<evidence type="ECO:0000256" key="6">
    <source>
        <dbReference type="ARBA" id="ARBA00022705"/>
    </source>
</evidence>
<comment type="caution">
    <text evidence="10">The sequence shown here is derived from an EMBL/GenBank/DDBJ whole genome shotgun (WGS) entry which is preliminary data.</text>
</comment>
<evidence type="ECO:0000256" key="1">
    <source>
        <dbReference type="ARBA" id="ARBA00004496"/>
    </source>
</evidence>
<organism evidence="10 11">
    <name type="scientific">Candidatus Uhrbacteria bacterium CG_4_9_14_3_um_filter_36_7</name>
    <dbReference type="NCBI Taxonomy" id="1975033"/>
    <lineage>
        <taxon>Bacteria</taxon>
        <taxon>Candidatus Uhriibacteriota</taxon>
    </lineage>
</organism>
<dbReference type="GO" id="GO:0006271">
    <property type="term" value="P:DNA strand elongation involved in DNA replication"/>
    <property type="evidence" value="ECO:0007669"/>
    <property type="project" value="TreeGrafter"/>
</dbReference>
<dbReference type="Gene3D" id="3.70.10.10">
    <property type="match status" value="1"/>
</dbReference>
<comment type="similarity">
    <text evidence="2">Belongs to the beta sliding clamp family.</text>
</comment>
<evidence type="ECO:0000313" key="11">
    <source>
        <dbReference type="Proteomes" id="UP000229749"/>
    </source>
</evidence>
<evidence type="ECO:0000256" key="5">
    <source>
        <dbReference type="ARBA" id="ARBA00022695"/>
    </source>
</evidence>
<name>A0A2M7XH49_9BACT</name>
<reference evidence="11" key="1">
    <citation type="submission" date="2017-09" db="EMBL/GenBank/DDBJ databases">
        <title>Depth-based differentiation of microbial function through sediment-hosted aquifers and enrichment of novel symbionts in the deep terrestrial subsurface.</title>
        <authorList>
            <person name="Probst A.J."/>
            <person name="Ladd B."/>
            <person name="Jarett J.K."/>
            <person name="Geller-Mcgrath D.E."/>
            <person name="Sieber C.M.K."/>
            <person name="Emerson J.B."/>
            <person name="Anantharaman K."/>
            <person name="Thomas B.C."/>
            <person name="Malmstrom R."/>
            <person name="Stieglmeier M."/>
            <person name="Klingl A."/>
            <person name="Woyke T."/>
            <person name="Ryan C.M."/>
            <person name="Banfield J.F."/>
        </authorList>
    </citation>
    <scope>NUCLEOTIDE SEQUENCE [LARGE SCALE GENOMIC DNA]</scope>
</reference>
<sequence>YPDYQQIIPHQFQTQIVLDREDFQKAIKTASLFSKNNLYDVSISVEPEQNLLSMKAMDANKGENITYCSAQIQGSSNTTITLNFRYLLDGLNAFSKEQVVLQMIDANNPCLLTEKENQLYQYLIMPIRQ</sequence>
<dbReference type="Proteomes" id="UP000229749">
    <property type="component" value="Unassembled WGS sequence"/>
</dbReference>
<evidence type="ECO:0000256" key="7">
    <source>
        <dbReference type="ARBA" id="ARBA00022932"/>
    </source>
</evidence>
<dbReference type="GO" id="GO:0003887">
    <property type="term" value="F:DNA-directed DNA polymerase activity"/>
    <property type="evidence" value="ECO:0007669"/>
    <property type="project" value="UniProtKB-KW"/>
</dbReference>
<dbReference type="Pfam" id="PF02768">
    <property type="entry name" value="DNA_pol3_beta_3"/>
    <property type="match status" value="1"/>
</dbReference>
<dbReference type="InterPro" id="IPR022635">
    <property type="entry name" value="DNA_polIII_beta_C"/>
</dbReference>
<gene>
    <name evidence="10" type="ORF">CO172_02695</name>
</gene>
<dbReference type="GO" id="GO:0005737">
    <property type="term" value="C:cytoplasm"/>
    <property type="evidence" value="ECO:0007669"/>
    <property type="project" value="UniProtKB-SubCell"/>
</dbReference>
<keyword evidence="4" id="KW-0808">Transferase</keyword>
<evidence type="ECO:0000256" key="2">
    <source>
        <dbReference type="ARBA" id="ARBA00010752"/>
    </source>
</evidence>
<feature type="non-terminal residue" evidence="10">
    <location>
        <position position="1"/>
    </location>
</feature>
<feature type="domain" description="DNA polymerase III beta sliding clamp C-terminal" evidence="9">
    <location>
        <begin position="6"/>
        <end position="128"/>
    </location>
</feature>
<accession>A0A2M7XH49</accession>
<keyword evidence="7" id="KW-0239">DNA-directed DNA polymerase</keyword>
<dbReference type="GO" id="GO:0003677">
    <property type="term" value="F:DNA binding"/>
    <property type="evidence" value="ECO:0007669"/>
    <property type="project" value="UniProtKB-KW"/>
</dbReference>